<dbReference type="InterPro" id="IPR019619">
    <property type="entry name" value="DUF2490"/>
</dbReference>
<sequence>MKTFFFWLFFTITIPSIAQRQTVVNSEVWFGLMTSGQIAPKWSLWLDTHHVPDLFFILRGGLTYHTDDQKFAVTGGYAGLKLTTPFSDGELIRPEHRPWGQVVYRIPSSSDFSVSLRYRHDMRYRAKFNTTEIIDGYWLNHRLRFNASLRYNWKNRLSPHFNFATTLFNETLFTVGPDPVVNPLEHRVFLLFSFQKKSITFSPGYHIRFAIPEYNSKTLFINHGLFLWININYQFKNFRRHTLKDFPGDHI</sequence>
<name>A0ABW5B622_9BACT</name>
<dbReference type="Pfam" id="PF10677">
    <property type="entry name" value="DUF2490"/>
    <property type="match status" value="1"/>
</dbReference>
<reference evidence="2" key="1">
    <citation type="journal article" date="2019" name="Int. J. Syst. Evol. Microbiol.">
        <title>The Global Catalogue of Microorganisms (GCM) 10K type strain sequencing project: providing services to taxonomists for standard genome sequencing and annotation.</title>
        <authorList>
            <consortium name="The Broad Institute Genomics Platform"/>
            <consortium name="The Broad Institute Genome Sequencing Center for Infectious Disease"/>
            <person name="Wu L."/>
            <person name="Ma J."/>
        </authorList>
    </citation>
    <scope>NUCLEOTIDE SEQUENCE [LARGE SCALE GENOMIC DNA]</scope>
    <source>
        <strain evidence="2">KCTC 19812</strain>
    </source>
</reference>
<comment type="caution">
    <text evidence="1">The sequence shown here is derived from an EMBL/GenBank/DDBJ whole genome shotgun (WGS) entry which is preliminary data.</text>
</comment>
<dbReference type="RefSeq" id="WP_380801243.1">
    <property type="nucleotide sequence ID" value="NZ_JBHUIV010000010.1"/>
</dbReference>
<keyword evidence="2" id="KW-1185">Reference proteome</keyword>
<evidence type="ECO:0000313" key="1">
    <source>
        <dbReference type="EMBL" id="MFD2201323.1"/>
    </source>
</evidence>
<accession>A0ABW5B622</accession>
<dbReference type="EMBL" id="JBHUIV010000010">
    <property type="protein sequence ID" value="MFD2201323.1"/>
    <property type="molecule type" value="Genomic_DNA"/>
</dbReference>
<gene>
    <name evidence="1" type="ORF">ACFSKV_07080</name>
</gene>
<organism evidence="1 2">
    <name type="scientific">Shivajiella indica</name>
    <dbReference type="NCBI Taxonomy" id="872115"/>
    <lineage>
        <taxon>Bacteria</taxon>
        <taxon>Pseudomonadati</taxon>
        <taxon>Bacteroidota</taxon>
        <taxon>Cytophagia</taxon>
        <taxon>Cytophagales</taxon>
        <taxon>Cyclobacteriaceae</taxon>
        <taxon>Shivajiella</taxon>
    </lineage>
</organism>
<dbReference type="Proteomes" id="UP001597414">
    <property type="component" value="Unassembled WGS sequence"/>
</dbReference>
<proteinExistence type="predicted"/>
<protein>
    <submittedName>
        <fullName evidence="1">DUF2490 domain-containing protein</fullName>
    </submittedName>
</protein>
<evidence type="ECO:0000313" key="2">
    <source>
        <dbReference type="Proteomes" id="UP001597414"/>
    </source>
</evidence>